<evidence type="ECO:0000313" key="3">
    <source>
        <dbReference type="Proteomes" id="UP001320831"/>
    </source>
</evidence>
<keyword evidence="3" id="KW-1185">Reference proteome</keyword>
<dbReference type="Proteomes" id="UP001320831">
    <property type="component" value="Unassembled WGS sequence"/>
</dbReference>
<accession>A0ABT2LJS8</accession>
<evidence type="ECO:0000313" key="2">
    <source>
        <dbReference type="EMBL" id="MCT7374855.1"/>
    </source>
</evidence>
<dbReference type="EMBL" id="JAOCZP010000002">
    <property type="protein sequence ID" value="MCT7374855.1"/>
    <property type="molecule type" value="Genomic_DNA"/>
</dbReference>
<reference evidence="2 3" key="1">
    <citation type="submission" date="2022-09" db="EMBL/GenBank/DDBJ databases">
        <title>Chelativorans salina sp. nov., a novel slightly halophilic bacterium isolated from a saline lake sediment enrichment.</title>
        <authorList>
            <person name="Gao L."/>
            <person name="Fang B.-Z."/>
            <person name="Li W.-J."/>
        </authorList>
    </citation>
    <scope>NUCLEOTIDE SEQUENCE [LARGE SCALE GENOMIC DNA]</scope>
    <source>
        <strain evidence="2 3">EGI FJ00035</strain>
    </source>
</reference>
<proteinExistence type="predicted"/>
<feature type="chain" id="PRO_5047411402" evidence="1">
    <location>
        <begin position="26"/>
        <end position="133"/>
    </location>
</feature>
<protein>
    <submittedName>
        <fullName evidence="2">Curlin</fullName>
    </submittedName>
</protein>
<gene>
    <name evidence="2" type="ORF">N5A92_07370</name>
</gene>
<sequence>MFRTIRAIAAAATIAAGLATAPAFAGGSVSLSYIPSDPGQAQALQTGLGLYALAKGIKSGSIKQKGFGNAAGLLQNGQGNLGIIHQKGNGHTGTVQQNGNGNTYGLFQFGKNTQAHAVQNGHGQAGAIVQLGW</sequence>
<organism evidence="2 3">
    <name type="scientific">Chelativorans salis</name>
    <dbReference type="NCBI Taxonomy" id="2978478"/>
    <lineage>
        <taxon>Bacteria</taxon>
        <taxon>Pseudomonadati</taxon>
        <taxon>Pseudomonadota</taxon>
        <taxon>Alphaproteobacteria</taxon>
        <taxon>Hyphomicrobiales</taxon>
        <taxon>Phyllobacteriaceae</taxon>
        <taxon>Chelativorans</taxon>
    </lineage>
</organism>
<comment type="caution">
    <text evidence="2">The sequence shown here is derived from an EMBL/GenBank/DDBJ whole genome shotgun (WGS) entry which is preliminary data.</text>
</comment>
<keyword evidence="1" id="KW-0732">Signal</keyword>
<evidence type="ECO:0000256" key="1">
    <source>
        <dbReference type="SAM" id="SignalP"/>
    </source>
</evidence>
<name>A0ABT2LJS8_9HYPH</name>
<feature type="signal peptide" evidence="1">
    <location>
        <begin position="1"/>
        <end position="25"/>
    </location>
</feature>
<dbReference type="RefSeq" id="WP_260901390.1">
    <property type="nucleotide sequence ID" value="NZ_JAOCZP010000002.1"/>
</dbReference>